<proteinExistence type="predicted"/>
<sequence length="42" mass="4458">MAGRHRFTSGLPCVRIRALGGRRPLIGDKLEVDLAGRGGAAR</sequence>
<keyword evidence="2" id="KW-1185">Reference proteome</keyword>
<gene>
    <name evidence="1" type="ORF">GA0074695_5437</name>
</gene>
<reference evidence="2" key="1">
    <citation type="submission" date="2016-06" db="EMBL/GenBank/DDBJ databases">
        <authorList>
            <person name="Varghese N."/>
            <person name="Submissions Spin"/>
        </authorList>
    </citation>
    <scope>NUCLEOTIDE SEQUENCE [LARGE SCALE GENOMIC DNA]</scope>
    <source>
        <strain evidence="2">DSM 43909</strain>
    </source>
</reference>
<evidence type="ECO:0000313" key="2">
    <source>
        <dbReference type="Proteomes" id="UP000198242"/>
    </source>
</evidence>
<dbReference type="AlphaFoldDB" id="A0A1C4ZDK3"/>
<evidence type="ECO:0000313" key="1">
    <source>
        <dbReference type="EMBL" id="SCF31039.1"/>
    </source>
</evidence>
<dbReference type="Proteomes" id="UP000198242">
    <property type="component" value="Chromosome I"/>
</dbReference>
<dbReference type="EMBL" id="LT607411">
    <property type="protein sequence ID" value="SCF31039.1"/>
    <property type="molecule type" value="Genomic_DNA"/>
</dbReference>
<protein>
    <submittedName>
        <fullName evidence="1">Uncharacterized protein</fullName>
    </submittedName>
</protein>
<organism evidence="1 2">
    <name type="scientific">Micromonospora viridifaciens</name>
    <dbReference type="NCBI Taxonomy" id="1881"/>
    <lineage>
        <taxon>Bacteria</taxon>
        <taxon>Bacillati</taxon>
        <taxon>Actinomycetota</taxon>
        <taxon>Actinomycetes</taxon>
        <taxon>Micromonosporales</taxon>
        <taxon>Micromonosporaceae</taxon>
        <taxon>Micromonospora</taxon>
    </lineage>
</organism>
<accession>A0A1C4ZDK3</accession>
<name>A0A1C4ZDK3_MICVI</name>